<evidence type="ECO:0000256" key="1">
    <source>
        <dbReference type="ARBA" id="ARBA00023122"/>
    </source>
</evidence>
<accession>A0A7R6RET0</accession>
<dbReference type="RefSeq" id="WP_162049591.1">
    <property type="nucleotide sequence ID" value="NZ_AP022345.1"/>
</dbReference>
<dbReference type="Gene3D" id="3.10.580.10">
    <property type="entry name" value="CBS-domain"/>
    <property type="match status" value="1"/>
</dbReference>
<keyword evidence="1 2" id="KW-0129">CBS domain</keyword>
<organism evidence="4 5">
    <name type="scientific">Fluviibacter phosphoraccumulans</name>
    <dbReference type="NCBI Taxonomy" id="1751046"/>
    <lineage>
        <taxon>Bacteria</taxon>
        <taxon>Pseudomonadati</taxon>
        <taxon>Pseudomonadota</taxon>
        <taxon>Betaproteobacteria</taxon>
        <taxon>Rhodocyclales</taxon>
        <taxon>Fluviibacteraceae</taxon>
        <taxon>Fluviibacter</taxon>
    </lineage>
</organism>
<dbReference type="SMART" id="SM00116">
    <property type="entry name" value="CBS"/>
    <property type="match status" value="2"/>
</dbReference>
<dbReference type="InterPro" id="IPR046342">
    <property type="entry name" value="CBS_dom_sf"/>
</dbReference>
<name>A0A7R6RET0_9RHOO</name>
<proteinExistence type="predicted"/>
<evidence type="ECO:0000256" key="2">
    <source>
        <dbReference type="PROSITE-ProRule" id="PRU00703"/>
    </source>
</evidence>
<dbReference type="InterPro" id="IPR051257">
    <property type="entry name" value="Diverse_CBS-Domain"/>
</dbReference>
<gene>
    <name evidence="4" type="ORF">ICHIAU1_20090</name>
</gene>
<keyword evidence="5" id="KW-1185">Reference proteome</keyword>
<protein>
    <submittedName>
        <fullName evidence="4">CBS domain-containing protein</fullName>
    </submittedName>
</protein>
<dbReference type="PANTHER" id="PTHR43080">
    <property type="entry name" value="CBS DOMAIN-CONTAINING PROTEIN CBSX3, MITOCHONDRIAL"/>
    <property type="match status" value="1"/>
</dbReference>
<dbReference type="PANTHER" id="PTHR43080:SF2">
    <property type="entry name" value="CBS DOMAIN-CONTAINING PROTEIN"/>
    <property type="match status" value="1"/>
</dbReference>
<evidence type="ECO:0000313" key="4">
    <source>
        <dbReference type="EMBL" id="BBU69726.1"/>
    </source>
</evidence>
<dbReference type="SUPFAM" id="SSF54631">
    <property type="entry name" value="CBS-domain pair"/>
    <property type="match status" value="1"/>
</dbReference>
<feature type="domain" description="CBS" evidence="3">
    <location>
        <begin position="6"/>
        <end position="66"/>
    </location>
</feature>
<dbReference type="EMBL" id="AP022345">
    <property type="protein sequence ID" value="BBU69726.1"/>
    <property type="molecule type" value="Genomic_DNA"/>
</dbReference>
<dbReference type="PROSITE" id="PS51371">
    <property type="entry name" value="CBS"/>
    <property type="match status" value="2"/>
</dbReference>
<sequence length="149" mass="16284">MLVQEILKLKGNVLYTTHSGASLSEAVAALTEHDAGSLVVMDAGEMTGLITFREVLQAVGKTKGDLSAMTVSDFKVAQPVVARPDMPIEAVRELLVNHHQRYVPVMDGKVLMGVVSFMDVAKAVLEEQGFENRMLKNFIKNWPAEDAND</sequence>
<reference evidence="5" key="1">
    <citation type="submission" date="2020-01" db="EMBL/GenBank/DDBJ databases">
        <title>Phosphoaccumulans saitamaens gen. nov., sp. nov., a polyphosphate accumulating bacterium isolated from surface river water.</title>
        <authorList>
            <person name="Watanabe K."/>
            <person name="Suda W."/>
        </authorList>
    </citation>
    <scope>NUCLEOTIDE SEQUENCE [LARGE SCALE GENOMIC DNA]</scope>
    <source>
        <strain evidence="5">ICHIAU1</strain>
    </source>
</reference>
<dbReference type="InterPro" id="IPR000644">
    <property type="entry name" value="CBS_dom"/>
</dbReference>
<feature type="domain" description="CBS" evidence="3">
    <location>
        <begin position="69"/>
        <end position="130"/>
    </location>
</feature>
<dbReference type="Proteomes" id="UP000463961">
    <property type="component" value="Chromosome"/>
</dbReference>
<evidence type="ECO:0000313" key="5">
    <source>
        <dbReference type="Proteomes" id="UP000463961"/>
    </source>
</evidence>
<evidence type="ECO:0000259" key="3">
    <source>
        <dbReference type="PROSITE" id="PS51371"/>
    </source>
</evidence>
<dbReference type="OrthoDB" id="9807125at2"/>
<dbReference type="AlphaFoldDB" id="A0A7R6RET0"/>
<dbReference type="Pfam" id="PF00571">
    <property type="entry name" value="CBS"/>
    <property type="match status" value="2"/>
</dbReference>